<keyword evidence="6 7" id="KW-0472">Membrane</keyword>
<proteinExistence type="inferred from homology"/>
<comment type="similarity">
    <text evidence="2">Belongs to the monovalent cation:proton antiporter 2 (CPA2) transporter (TC 2.A.37) family.</text>
</comment>
<accession>A0AAE3SE23</accession>
<dbReference type="Proteomes" id="UP001209229">
    <property type="component" value="Unassembled WGS sequence"/>
</dbReference>
<organism evidence="9 10">
    <name type="scientific">Plebeiibacterium sediminum</name>
    <dbReference type="NCBI Taxonomy" id="2992112"/>
    <lineage>
        <taxon>Bacteria</taxon>
        <taxon>Pseudomonadati</taxon>
        <taxon>Bacteroidota</taxon>
        <taxon>Bacteroidia</taxon>
        <taxon>Marinilabiliales</taxon>
        <taxon>Marinilabiliaceae</taxon>
        <taxon>Plebeiibacterium</taxon>
    </lineage>
</organism>
<evidence type="ECO:0000256" key="3">
    <source>
        <dbReference type="ARBA" id="ARBA00022448"/>
    </source>
</evidence>
<comment type="subcellular location">
    <subcellularLocation>
        <location evidence="1">Membrane</location>
        <topology evidence="1">Multi-pass membrane protein</topology>
    </subcellularLocation>
</comment>
<evidence type="ECO:0000256" key="7">
    <source>
        <dbReference type="SAM" id="Phobius"/>
    </source>
</evidence>
<evidence type="ECO:0000256" key="5">
    <source>
        <dbReference type="ARBA" id="ARBA00022989"/>
    </source>
</evidence>
<comment type="caution">
    <text evidence="9">The sequence shown here is derived from an EMBL/GenBank/DDBJ whole genome shotgun (WGS) entry which is preliminary data.</text>
</comment>
<dbReference type="Pfam" id="PF00999">
    <property type="entry name" value="Na_H_Exchanger"/>
    <property type="match status" value="1"/>
</dbReference>
<dbReference type="InterPro" id="IPR006153">
    <property type="entry name" value="Cation/H_exchanger_TM"/>
</dbReference>
<feature type="transmembrane region" description="Helical" evidence="7">
    <location>
        <begin position="61"/>
        <end position="80"/>
    </location>
</feature>
<dbReference type="Gene3D" id="1.20.1530.20">
    <property type="match status" value="1"/>
</dbReference>
<gene>
    <name evidence="9" type="ORF">OM075_06160</name>
</gene>
<evidence type="ECO:0000256" key="2">
    <source>
        <dbReference type="ARBA" id="ARBA00005551"/>
    </source>
</evidence>
<feature type="domain" description="Cation/H+ exchanger transmembrane" evidence="8">
    <location>
        <begin position="22"/>
        <end position="379"/>
    </location>
</feature>
<feature type="transmembrane region" description="Helical" evidence="7">
    <location>
        <begin position="12"/>
        <end position="29"/>
    </location>
</feature>
<dbReference type="RefSeq" id="WP_301189612.1">
    <property type="nucleotide sequence ID" value="NZ_JAPDPJ010000009.1"/>
</dbReference>
<evidence type="ECO:0000256" key="1">
    <source>
        <dbReference type="ARBA" id="ARBA00004141"/>
    </source>
</evidence>
<feature type="transmembrane region" description="Helical" evidence="7">
    <location>
        <begin position="300"/>
        <end position="322"/>
    </location>
</feature>
<dbReference type="AlphaFoldDB" id="A0AAE3SE23"/>
<reference evidence="9" key="1">
    <citation type="submission" date="2022-10" db="EMBL/GenBank/DDBJ databases">
        <authorList>
            <person name="Yu W.X."/>
        </authorList>
    </citation>
    <scope>NUCLEOTIDE SEQUENCE</scope>
    <source>
        <strain evidence="9">AAT</strain>
    </source>
</reference>
<evidence type="ECO:0000259" key="8">
    <source>
        <dbReference type="Pfam" id="PF00999"/>
    </source>
</evidence>
<dbReference type="EMBL" id="JAPDPJ010000009">
    <property type="protein sequence ID" value="MCW3786043.1"/>
    <property type="molecule type" value="Genomic_DNA"/>
</dbReference>
<evidence type="ECO:0000313" key="10">
    <source>
        <dbReference type="Proteomes" id="UP001209229"/>
    </source>
</evidence>
<evidence type="ECO:0000313" key="9">
    <source>
        <dbReference type="EMBL" id="MCW3786043.1"/>
    </source>
</evidence>
<evidence type="ECO:0000256" key="6">
    <source>
        <dbReference type="ARBA" id="ARBA00023136"/>
    </source>
</evidence>
<keyword evidence="5 7" id="KW-1133">Transmembrane helix</keyword>
<protein>
    <submittedName>
        <fullName evidence="9">Cation:proton antiporter</fullName>
    </submittedName>
</protein>
<evidence type="ECO:0000256" key="4">
    <source>
        <dbReference type="ARBA" id="ARBA00022692"/>
    </source>
</evidence>
<keyword evidence="4 7" id="KW-0812">Transmembrane</keyword>
<feature type="transmembrane region" description="Helical" evidence="7">
    <location>
        <begin position="224"/>
        <end position="257"/>
    </location>
</feature>
<keyword evidence="10" id="KW-1185">Reference proteome</keyword>
<dbReference type="GO" id="GO:0015297">
    <property type="term" value="F:antiporter activity"/>
    <property type="evidence" value="ECO:0007669"/>
    <property type="project" value="InterPro"/>
</dbReference>
<name>A0AAE3SE23_9BACT</name>
<feature type="transmembrane region" description="Helical" evidence="7">
    <location>
        <begin position="153"/>
        <end position="173"/>
    </location>
</feature>
<dbReference type="GO" id="GO:0016020">
    <property type="term" value="C:membrane"/>
    <property type="evidence" value="ECO:0007669"/>
    <property type="project" value="UniProtKB-SubCell"/>
</dbReference>
<dbReference type="InterPro" id="IPR038770">
    <property type="entry name" value="Na+/solute_symporter_sf"/>
</dbReference>
<feature type="transmembrane region" description="Helical" evidence="7">
    <location>
        <begin position="120"/>
        <end position="141"/>
    </location>
</feature>
<dbReference type="PANTHER" id="PTHR42751">
    <property type="entry name" value="SODIUM/HYDROGEN EXCHANGER FAMILY/TRKA DOMAIN PROTEIN"/>
    <property type="match status" value="1"/>
</dbReference>
<dbReference type="GO" id="GO:1902600">
    <property type="term" value="P:proton transmembrane transport"/>
    <property type="evidence" value="ECO:0007669"/>
    <property type="project" value="InterPro"/>
</dbReference>
<keyword evidence="3" id="KW-0813">Transport</keyword>
<feature type="transmembrane region" description="Helical" evidence="7">
    <location>
        <begin position="269"/>
        <end position="288"/>
    </location>
</feature>
<dbReference type="PANTHER" id="PTHR42751:SF3">
    <property type="entry name" value="SODIUM_GLUTAMATE SYMPORTER"/>
    <property type="match status" value="1"/>
</dbReference>
<sequence length="399" mass="44788">MIFAAVHIDPLFSKFVILSCIVIVIGFLLRLLKQPYMIAYIIVGIIVGPYGVGFVSDEELISNLGSLGLVLLLFFIGMEIRLPQLLNNWKVSIIGTLMQVFASLLIIWLLSFYFNWSTSQVVMFGFVISLSSTAVIVKILQERDEINSKAGQYALGILIAQDILIVPMLILLGYLGGHRPDKSELIKQIIGGILIIGMIIFLVRKKEIKLPFQKYIQKDHEMQVFIAFSLCFGFSTISAFFQLSAALGAFIAGILISATRSTEWVHNSLSAFKILFVALFFISIGMIIDLNFLKDNLYTIVTLLIVVFILNSIINISMIRFFCKDWKITLYVSALLSQIGEFSFILAATGYQSGIIKEYSYQITISTIALTLLFSPLWINLTKKVTNQFHVFAHKNKTA</sequence>
<feature type="transmembrane region" description="Helical" evidence="7">
    <location>
        <begin position="185"/>
        <end position="203"/>
    </location>
</feature>
<feature type="transmembrane region" description="Helical" evidence="7">
    <location>
        <begin position="92"/>
        <end position="114"/>
    </location>
</feature>
<feature type="transmembrane region" description="Helical" evidence="7">
    <location>
        <begin position="359"/>
        <end position="379"/>
    </location>
</feature>
<feature type="transmembrane region" description="Helical" evidence="7">
    <location>
        <begin position="36"/>
        <end position="55"/>
    </location>
</feature>